<protein>
    <submittedName>
        <fullName evidence="2">Uncharacterized protein</fullName>
    </submittedName>
</protein>
<comment type="caution">
    <text evidence="2">The sequence shown here is derived from an EMBL/GenBank/DDBJ whole genome shotgun (WGS) entry which is preliminary data.</text>
</comment>
<reference evidence="3" key="1">
    <citation type="submission" date="2017-09" db="EMBL/GenBank/DDBJ databases">
        <title>The Reconstruction of 2,631 Draft Metagenome-Assembled Genomes from the Global Oceans.</title>
        <authorList>
            <person name="Tully B.J."/>
            <person name="Graham E.D."/>
            <person name="Heidelberg J.F."/>
        </authorList>
    </citation>
    <scope>NUCLEOTIDE SEQUENCE [LARGE SCALE GENOMIC DNA]</scope>
</reference>
<dbReference type="AlphaFoldDB" id="A0A2D6YIZ3"/>
<proteinExistence type="predicted"/>
<evidence type="ECO:0000256" key="1">
    <source>
        <dbReference type="SAM" id="MobiDB-lite"/>
    </source>
</evidence>
<evidence type="ECO:0000313" key="2">
    <source>
        <dbReference type="EMBL" id="MAH63168.1"/>
    </source>
</evidence>
<evidence type="ECO:0000313" key="3">
    <source>
        <dbReference type="Proteomes" id="UP000226525"/>
    </source>
</evidence>
<accession>A0A2D6YIZ3</accession>
<dbReference type="EMBL" id="NZEX01000081">
    <property type="protein sequence ID" value="MAH63168.1"/>
    <property type="molecule type" value="Genomic_DNA"/>
</dbReference>
<sequence length="175" mass="20718">MFFLKQKTSQLKVTRTGIFHERVAKIRPTLFIFSLITLLIWLGLLPNVLAEDDQLRYQRFMAEQNRYGKPRPRTGDRESGYAAEHMIRNNLWFVDELKSPPYRGARDPSLYQRHFLTSQTVNQMVPIPKIPQSQAEINSAYKAAEMTRKSNRFSRTPQDIQGFRQARRNYLNRQR</sequence>
<organism evidence="2 3">
    <name type="scientific">SAR324 cluster bacterium</name>
    <dbReference type="NCBI Taxonomy" id="2024889"/>
    <lineage>
        <taxon>Bacteria</taxon>
        <taxon>Deltaproteobacteria</taxon>
        <taxon>SAR324 cluster</taxon>
    </lineage>
</organism>
<dbReference type="Proteomes" id="UP000226525">
    <property type="component" value="Unassembled WGS sequence"/>
</dbReference>
<feature type="region of interest" description="Disordered" evidence="1">
    <location>
        <begin position="149"/>
        <end position="175"/>
    </location>
</feature>
<name>A0A2D6YIZ3_9DELT</name>
<gene>
    <name evidence="2" type="ORF">CMN54_06950</name>
</gene>